<dbReference type="InterPro" id="IPR000504">
    <property type="entry name" value="RRM_dom"/>
</dbReference>
<dbReference type="InterPro" id="IPR051106">
    <property type="entry name" value="RNA-bind/splicing_reg"/>
</dbReference>
<dbReference type="InterPro" id="IPR001878">
    <property type="entry name" value="Znf_CCHC"/>
</dbReference>
<feature type="domain" description="RRM" evidence="5">
    <location>
        <begin position="7"/>
        <end position="85"/>
    </location>
</feature>
<dbReference type="SMART" id="SM00343">
    <property type="entry name" value="ZnF_C2HC"/>
    <property type="match status" value="1"/>
</dbReference>
<evidence type="ECO:0000313" key="8">
    <source>
        <dbReference type="Proteomes" id="UP000829196"/>
    </source>
</evidence>
<evidence type="ECO:0000256" key="3">
    <source>
        <dbReference type="PROSITE-ProRule" id="PRU00176"/>
    </source>
</evidence>
<protein>
    <submittedName>
        <fullName evidence="7">Uncharacterized protein</fullName>
    </submittedName>
</protein>
<proteinExistence type="predicted"/>
<evidence type="ECO:0000256" key="4">
    <source>
        <dbReference type="SAM" id="MobiDB-lite"/>
    </source>
</evidence>
<dbReference type="AlphaFoldDB" id="A0A8T3BE74"/>
<sequence>MGDVEEYRCFIGGLSWSITDNSLKDAFEKFGHLTEAKVVVDKFSGRSRGFGFVTYDEKRAMEDAIDKMNGMSLDGRSITVDRAQPQGSSRDRDGGRDYDRDRDRDRGRSSGGGRGSGGDCFKCGKPGHFARECPSDGSRGDRYGGRDDRYGGRDDRSGGGGSSNRYGSDRGGDRYSGRSRDSGSRGGSGSDRYNRDRSGPYERPSGGSYRS</sequence>
<dbReference type="PROSITE" id="PS50158">
    <property type="entry name" value="ZF_CCHC"/>
    <property type="match status" value="1"/>
</dbReference>
<reference evidence="7" key="1">
    <citation type="journal article" date="2022" name="Front. Genet.">
        <title>Chromosome-Scale Assembly of the Dendrobium nobile Genome Provides Insights Into the Molecular Mechanism of the Biosynthesis of the Medicinal Active Ingredient of Dendrobium.</title>
        <authorList>
            <person name="Xu Q."/>
            <person name="Niu S.-C."/>
            <person name="Li K.-L."/>
            <person name="Zheng P.-J."/>
            <person name="Zhang X.-J."/>
            <person name="Jia Y."/>
            <person name="Liu Y."/>
            <person name="Niu Y.-X."/>
            <person name="Yu L.-H."/>
            <person name="Chen D.-F."/>
            <person name="Zhang G.-Q."/>
        </authorList>
    </citation>
    <scope>NUCLEOTIDE SEQUENCE</scope>
    <source>
        <tissue evidence="7">Leaf</tissue>
    </source>
</reference>
<keyword evidence="1 3" id="KW-0694">RNA-binding</keyword>
<dbReference type="PANTHER" id="PTHR48028">
    <property type="entry name" value="GLYCINE-RICH RNA-BINDING PROTEIN RZ1A"/>
    <property type="match status" value="1"/>
</dbReference>
<dbReference type="InterPro" id="IPR012677">
    <property type="entry name" value="Nucleotide-bd_a/b_plait_sf"/>
</dbReference>
<evidence type="ECO:0000259" key="6">
    <source>
        <dbReference type="PROSITE" id="PS50158"/>
    </source>
</evidence>
<accession>A0A8T3BE74</accession>
<dbReference type="InterPro" id="IPR048289">
    <property type="entry name" value="RRM2_NsCP33-like"/>
</dbReference>
<feature type="compositionally biased region" description="Basic and acidic residues" evidence="4">
    <location>
        <begin position="167"/>
        <end position="183"/>
    </location>
</feature>
<dbReference type="GO" id="GO:0003723">
    <property type="term" value="F:RNA binding"/>
    <property type="evidence" value="ECO:0007669"/>
    <property type="project" value="UniProtKB-UniRule"/>
</dbReference>
<comment type="caution">
    <text evidence="7">The sequence shown here is derived from an EMBL/GenBank/DDBJ whole genome shotgun (WGS) entry which is preliminary data.</text>
</comment>
<dbReference type="GO" id="GO:0008270">
    <property type="term" value="F:zinc ion binding"/>
    <property type="evidence" value="ECO:0007669"/>
    <property type="project" value="UniProtKB-KW"/>
</dbReference>
<dbReference type="PANTHER" id="PTHR48028:SF2">
    <property type="entry name" value="GLYCINE-RICH RNA-BINDING PROTEIN RZ1A"/>
    <property type="match status" value="1"/>
</dbReference>
<dbReference type="SMART" id="SM00360">
    <property type="entry name" value="RRM"/>
    <property type="match status" value="1"/>
</dbReference>
<gene>
    <name evidence="7" type="ORF">KFK09_013867</name>
</gene>
<keyword evidence="8" id="KW-1185">Reference proteome</keyword>
<dbReference type="InterPro" id="IPR036875">
    <property type="entry name" value="Znf_CCHC_sf"/>
</dbReference>
<feature type="compositionally biased region" description="Gly residues" evidence="4">
    <location>
        <begin position="109"/>
        <end position="118"/>
    </location>
</feature>
<dbReference type="SMR" id="A0A8T3BE74"/>
<organism evidence="7 8">
    <name type="scientific">Dendrobium nobile</name>
    <name type="common">Orchid</name>
    <dbReference type="NCBI Taxonomy" id="94219"/>
    <lineage>
        <taxon>Eukaryota</taxon>
        <taxon>Viridiplantae</taxon>
        <taxon>Streptophyta</taxon>
        <taxon>Embryophyta</taxon>
        <taxon>Tracheophyta</taxon>
        <taxon>Spermatophyta</taxon>
        <taxon>Magnoliopsida</taxon>
        <taxon>Liliopsida</taxon>
        <taxon>Asparagales</taxon>
        <taxon>Orchidaceae</taxon>
        <taxon>Epidendroideae</taxon>
        <taxon>Malaxideae</taxon>
        <taxon>Dendrobiinae</taxon>
        <taxon>Dendrobium</taxon>
    </lineage>
</organism>
<evidence type="ECO:0000256" key="1">
    <source>
        <dbReference type="ARBA" id="ARBA00022884"/>
    </source>
</evidence>
<evidence type="ECO:0000259" key="5">
    <source>
        <dbReference type="PROSITE" id="PS50102"/>
    </source>
</evidence>
<dbReference type="Proteomes" id="UP000829196">
    <property type="component" value="Unassembled WGS sequence"/>
</dbReference>
<dbReference type="OrthoDB" id="439808at2759"/>
<dbReference type="Gene3D" id="4.10.60.10">
    <property type="entry name" value="Zinc finger, CCHC-type"/>
    <property type="match status" value="1"/>
</dbReference>
<feature type="domain" description="CCHC-type" evidence="6">
    <location>
        <begin position="120"/>
        <end position="135"/>
    </location>
</feature>
<dbReference type="InterPro" id="IPR035979">
    <property type="entry name" value="RBD_domain_sf"/>
</dbReference>
<name>A0A8T3BE74_DENNO</name>
<dbReference type="Pfam" id="PF00076">
    <property type="entry name" value="RRM_1"/>
    <property type="match status" value="1"/>
</dbReference>
<dbReference type="Pfam" id="PF00098">
    <property type="entry name" value="zf-CCHC"/>
    <property type="match status" value="1"/>
</dbReference>
<dbReference type="SUPFAM" id="SSF57756">
    <property type="entry name" value="Retrovirus zinc finger-like domains"/>
    <property type="match status" value="1"/>
</dbReference>
<keyword evidence="2" id="KW-0862">Zinc</keyword>
<dbReference type="CDD" id="cd21608">
    <property type="entry name" value="RRM2_NsCP33_like"/>
    <property type="match status" value="1"/>
</dbReference>
<dbReference type="Gene3D" id="3.30.70.330">
    <property type="match status" value="1"/>
</dbReference>
<keyword evidence="2" id="KW-0863">Zinc-finger</keyword>
<evidence type="ECO:0000256" key="2">
    <source>
        <dbReference type="PROSITE-ProRule" id="PRU00047"/>
    </source>
</evidence>
<feature type="region of interest" description="Disordered" evidence="4">
    <location>
        <begin position="72"/>
        <end position="211"/>
    </location>
</feature>
<keyword evidence="2" id="KW-0479">Metal-binding</keyword>
<evidence type="ECO:0000313" key="7">
    <source>
        <dbReference type="EMBL" id="KAI0507739.1"/>
    </source>
</evidence>
<dbReference type="EMBL" id="JAGYWB010000010">
    <property type="protein sequence ID" value="KAI0507739.1"/>
    <property type="molecule type" value="Genomic_DNA"/>
</dbReference>
<feature type="compositionally biased region" description="Basic and acidic residues" evidence="4">
    <location>
        <begin position="129"/>
        <end position="157"/>
    </location>
</feature>
<feature type="compositionally biased region" description="Basic and acidic residues" evidence="4">
    <location>
        <begin position="89"/>
        <end position="108"/>
    </location>
</feature>
<dbReference type="PROSITE" id="PS50102">
    <property type="entry name" value="RRM"/>
    <property type="match status" value="1"/>
</dbReference>
<dbReference type="SUPFAM" id="SSF54928">
    <property type="entry name" value="RNA-binding domain, RBD"/>
    <property type="match status" value="1"/>
</dbReference>